<evidence type="ECO:0000313" key="2">
    <source>
        <dbReference type="Proteomes" id="UP001056778"/>
    </source>
</evidence>
<comment type="caution">
    <text evidence="1">The sequence shown here is derived from an EMBL/GenBank/DDBJ whole genome shotgun (WGS) entry which is preliminary data.</text>
</comment>
<organism evidence="1 2">
    <name type="scientific">Holotrichia oblita</name>
    <name type="common">Chafer beetle</name>
    <dbReference type="NCBI Taxonomy" id="644536"/>
    <lineage>
        <taxon>Eukaryota</taxon>
        <taxon>Metazoa</taxon>
        <taxon>Ecdysozoa</taxon>
        <taxon>Arthropoda</taxon>
        <taxon>Hexapoda</taxon>
        <taxon>Insecta</taxon>
        <taxon>Pterygota</taxon>
        <taxon>Neoptera</taxon>
        <taxon>Endopterygota</taxon>
        <taxon>Coleoptera</taxon>
        <taxon>Polyphaga</taxon>
        <taxon>Scarabaeiformia</taxon>
        <taxon>Scarabaeidae</taxon>
        <taxon>Melolonthinae</taxon>
        <taxon>Holotrichia</taxon>
    </lineage>
</organism>
<sequence length="174" mass="19926">MPVILKDLQALHDVIKVFKSNISKDSLERRRNVDETQKKITELDSCEARLNKLKVDIHKSQETLELVTKKSATTISNQLHQCKQSNKFLNEFGREVEQLLNVVTITQARDDENALKCLREVNQKIVINSFCNGVRNHELRTLIKARNCVTLSEAITVAIDEEKNKPCSSSVFFM</sequence>
<name>A0ACB9SUW6_HOLOL</name>
<gene>
    <name evidence="1" type="ORF">MML48_7g00012308</name>
</gene>
<dbReference type="EMBL" id="CM043021">
    <property type="protein sequence ID" value="KAI4458042.1"/>
    <property type="molecule type" value="Genomic_DNA"/>
</dbReference>
<accession>A0ACB9SUW6</accession>
<protein>
    <submittedName>
        <fullName evidence="1">Uncharacterized protein</fullName>
    </submittedName>
</protein>
<evidence type="ECO:0000313" key="1">
    <source>
        <dbReference type="EMBL" id="KAI4458042.1"/>
    </source>
</evidence>
<proteinExistence type="predicted"/>
<dbReference type="Proteomes" id="UP001056778">
    <property type="component" value="Chromosome 7"/>
</dbReference>
<reference evidence="1" key="1">
    <citation type="submission" date="2022-04" db="EMBL/GenBank/DDBJ databases">
        <title>Chromosome-scale genome assembly of Holotrichia oblita Faldermann.</title>
        <authorList>
            <person name="Rongchong L."/>
        </authorList>
    </citation>
    <scope>NUCLEOTIDE SEQUENCE</scope>
    <source>
        <strain evidence="1">81SQS9</strain>
    </source>
</reference>
<keyword evidence="2" id="KW-1185">Reference proteome</keyword>